<reference evidence="1 2" key="1">
    <citation type="submission" date="2022-04" db="EMBL/GenBank/DDBJ databases">
        <title>Positive selection, recombination, and allopatry shape intraspecific diversity of widespread and dominant cyanobacteria.</title>
        <authorList>
            <person name="Wei J."/>
            <person name="Shu W."/>
            <person name="Hu C."/>
        </authorList>
    </citation>
    <scope>NUCLEOTIDE SEQUENCE [LARGE SCALE GENOMIC DNA]</scope>
    <source>
        <strain evidence="1 2">GB2-A5</strain>
    </source>
</reference>
<evidence type="ECO:0000313" key="2">
    <source>
        <dbReference type="Proteomes" id="UP001442494"/>
    </source>
</evidence>
<keyword evidence="2" id="KW-1185">Reference proteome</keyword>
<organism evidence="1 2">
    <name type="scientific">Funiculus sociatus GB2-A5</name>
    <dbReference type="NCBI Taxonomy" id="2933946"/>
    <lineage>
        <taxon>Bacteria</taxon>
        <taxon>Bacillati</taxon>
        <taxon>Cyanobacteriota</taxon>
        <taxon>Cyanophyceae</taxon>
        <taxon>Coleofasciculales</taxon>
        <taxon>Coleofasciculaceae</taxon>
        <taxon>Funiculus</taxon>
    </lineage>
</organism>
<protein>
    <submittedName>
        <fullName evidence="1">Uncharacterized protein</fullName>
    </submittedName>
</protein>
<dbReference type="Proteomes" id="UP001442494">
    <property type="component" value="Unassembled WGS sequence"/>
</dbReference>
<proteinExistence type="predicted"/>
<accession>A0ABV0JV79</accession>
<gene>
    <name evidence="1" type="ORF">NDI37_21985</name>
</gene>
<name>A0ABV0JV79_9CYAN</name>
<evidence type="ECO:0000313" key="1">
    <source>
        <dbReference type="EMBL" id="MEP0867125.1"/>
    </source>
</evidence>
<sequence length="99" mass="12258">MRNPNKRDWKALHSFYENLMELDDFLALYPELSREQLARVARCSIHVCNRWFMESETRRSPTEAHRLRFSIAHFVWQMEQIEPPDFQELRQIYREMKKK</sequence>
<comment type="caution">
    <text evidence="1">The sequence shown here is derived from an EMBL/GenBank/DDBJ whole genome shotgun (WGS) entry which is preliminary data.</text>
</comment>
<dbReference type="EMBL" id="JAMPKK010000059">
    <property type="protein sequence ID" value="MEP0867125.1"/>
    <property type="molecule type" value="Genomic_DNA"/>
</dbReference>